<dbReference type="PANTHER" id="PTHR30565">
    <property type="entry name" value="PROTEIN YCIF"/>
    <property type="match status" value="1"/>
</dbReference>
<dbReference type="InterPro" id="IPR012347">
    <property type="entry name" value="Ferritin-like"/>
</dbReference>
<dbReference type="Proteomes" id="UP000077177">
    <property type="component" value="Chromosome"/>
</dbReference>
<keyword evidence="2" id="KW-1185">Reference proteome</keyword>
<dbReference type="EMBL" id="CP011390">
    <property type="protein sequence ID" value="ANE49948.1"/>
    <property type="molecule type" value="Genomic_DNA"/>
</dbReference>
<proteinExistence type="predicted"/>
<accession>A0A172TSJ5</accession>
<protein>
    <submittedName>
        <fullName evidence="1">Uncharacterized protein</fullName>
    </submittedName>
</protein>
<dbReference type="STRING" id="1492898.SY85_04985"/>
<dbReference type="SUPFAM" id="SSF47240">
    <property type="entry name" value="Ferritin-like"/>
    <property type="match status" value="1"/>
</dbReference>
<reference evidence="1 2" key="2">
    <citation type="journal article" date="2016" name="Int. J. Syst. Evol. Microbiol.">
        <title>Flavisolibacter tropicus sp. nov., isolated from tropical soil.</title>
        <authorList>
            <person name="Lee J.J."/>
            <person name="Kang M.S."/>
            <person name="Kim G.S."/>
            <person name="Lee C.S."/>
            <person name="Lim S."/>
            <person name="Lee J."/>
            <person name="Roh S.H."/>
            <person name="Kang H."/>
            <person name="Ha J.M."/>
            <person name="Bae S."/>
            <person name="Jung H.Y."/>
            <person name="Kim M.K."/>
        </authorList>
    </citation>
    <scope>NUCLEOTIDE SEQUENCE [LARGE SCALE GENOMIC DNA]</scope>
    <source>
        <strain evidence="1 2">LCS9</strain>
    </source>
</reference>
<reference evidence="2" key="1">
    <citation type="submission" date="2015-01" db="EMBL/GenBank/DDBJ databases">
        <title>Flavisolibacter sp./LCS9/ whole genome sequencing.</title>
        <authorList>
            <person name="Kim M.K."/>
            <person name="Srinivasan S."/>
            <person name="Lee J.-J."/>
        </authorList>
    </citation>
    <scope>NUCLEOTIDE SEQUENCE [LARGE SCALE GENOMIC DNA]</scope>
    <source>
        <strain evidence="2">LCS9</strain>
    </source>
</reference>
<dbReference type="RefSeq" id="WP_066402094.1">
    <property type="nucleotide sequence ID" value="NZ_CP011390.1"/>
</dbReference>
<dbReference type="OrthoDB" id="668490at2"/>
<dbReference type="Gene3D" id="1.20.1260.10">
    <property type="match status" value="1"/>
</dbReference>
<dbReference type="PANTHER" id="PTHR30565:SF9">
    <property type="entry name" value="PROTEIN YCIF"/>
    <property type="match status" value="1"/>
</dbReference>
<dbReference type="InterPro" id="IPR010287">
    <property type="entry name" value="DUF892_YciF-like"/>
</dbReference>
<dbReference type="KEGG" id="fla:SY85_04985"/>
<dbReference type="InterPro" id="IPR009078">
    <property type="entry name" value="Ferritin-like_SF"/>
</dbReference>
<organism evidence="1 2">
    <name type="scientific">Flavisolibacter tropicus</name>
    <dbReference type="NCBI Taxonomy" id="1492898"/>
    <lineage>
        <taxon>Bacteria</taxon>
        <taxon>Pseudomonadati</taxon>
        <taxon>Bacteroidota</taxon>
        <taxon>Chitinophagia</taxon>
        <taxon>Chitinophagales</taxon>
        <taxon>Chitinophagaceae</taxon>
        <taxon>Flavisolibacter</taxon>
    </lineage>
</organism>
<evidence type="ECO:0000313" key="1">
    <source>
        <dbReference type="EMBL" id="ANE49948.1"/>
    </source>
</evidence>
<dbReference type="Pfam" id="PF05974">
    <property type="entry name" value="DUF892"/>
    <property type="match status" value="1"/>
</dbReference>
<name>A0A172TSJ5_9BACT</name>
<evidence type="ECO:0000313" key="2">
    <source>
        <dbReference type="Proteomes" id="UP000077177"/>
    </source>
</evidence>
<dbReference type="AlphaFoldDB" id="A0A172TSJ5"/>
<gene>
    <name evidence="1" type="ORF">SY85_04985</name>
</gene>
<sequence>MDKVHSIVSLNDLLALEASRIMQGEKELIQALPTWLHRITSSLLRNILFQYQSYIEHHAEEMTNYFIKQSETAIGKNRVMRALIDDTNEKLRHCADAEIYDACLLAAVQEINHYKISIYGTVTAYFNELGQRDTASIFLRAEKDEKRIDEQLSIQAHSDINELAKAPVIK</sequence>
<dbReference type="InterPro" id="IPR047114">
    <property type="entry name" value="YciF"/>
</dbReference>